<protein>
    <submittedName>
        <fullName evidence="5">Rdx family domain-containing protein</fullName>
    </submittedName>
</protein>
<comment type="caution">
    <text evidence="5">The sequence shown here is derived from an EMBL/GenBank/DDBJ whole genome shotgun (WGS) entry which is preliminary data.</text>
</comment>
<keyword evidence="6" id="KW-1185">Reference proteome</keyword>
<organism evidence="5 6">
    <name type="scientific">Ditylenchus destructor</name>
    <dbReference type="NCBI Taxonomy" id="166010"/>
    <lineage>
        <taxon>Eukaryota</taxon>
        <taxon>Metazoa</taxon>
        <taxon>Ecdysozoa</taxon>
        <taxon>Nematoda</taxon>
        <taxon>Chromadorea</taxon>
        <taxon>Rhabditida</taxon>
        <taxon>Tylenchina</taxon>
        <taxon>Tylenchomorpha</taxon>
        <taxon>Sphaerularioidea</taxon>
        <taxon>Anguinidae</taxon>
        <taxon>Anguininae</taxon>
        <taxon>Ditylenchus</taxon>
    </lineage>
</organism>
<sequence>MADKVFVLIFSMLFVYSIFEGIVTTDHNSNSEEEQFHEFDEDPDYKYSEKANLKDTSVDETGDIEIRPPVGSEASKAFQTPTDMPTLKFLYCVSCGYKQAFDQFSQVIRDKYPGIVIEGGNFPPSTPKSLFSQFIGVAKIALIVMVIMGRDPFQSMGMTTPTVFTWMLNNKLSSCLMMFMLSNSIEGMLMSTGAFEIYLGEEQIWSKLESGRVPSPVELLQAIDSHLAIRGSKVPSSFGFDNN</sequence>
<keyword evidence="3" id="KW-0472">Membrane</keyword>
<feature type="transmembrane region" description="Helical" evidence="3">
    <location>
        <begin position="130"/>
        <end position="148"/>
    </location>
</feature>
<dbReference type="InterPro" id="IPR011893">
    <property type="entry name" value="Selenoprotein_Rdx-typ"/>
</dbReference>
<dbReference type="GO" id="GO:0004791">
    <property type="term" value="F:thioredoxin-disulfide reductase (NADPH) activity"/>
    <property type="evidence" value="ECO:0007669"/>
    <property type="project" value="TreeGrafter"/>
</dbReference>
<gene>
    <name evidence="5" type="ORF">DdX_12130</name>
</gene>
<keyword evidence="1 4" id="KW-0732">Signal</keyword>
<keyword evidence="2" id="KW-0676">Redox-active center</keyword>
<evidence type="ECO:0000256" key="1">
    <source>
        <dbReference type="ARBA" id="ARBA00022729"/>
    </source>
</evidence>
<dbReference type="Proteomes" id="UP001201812">
    <property type="component" value="Unassembled WGS sequence"/>
</dbReference>
<dbReference type="Gene3D" id="3.40.30.10">
    <property type="entry name" value="Glutaredoxin"/>
    <property type="match status" value="1"/>
</dbReference>
<keyword evidence="3" id="KW-1133">Transmembrane helix</keyword>
<keyword evidence="3" id="KW-0812">Transmembrane</keyword>
<name>A0AAD4R0L5_9BILA</name>
<feature type="chain" id="PRO_5042238770" evidence="4">
    <location>
        <begin position="18"/>
        <end position="243"/>
    </location>
</feature>
<dbReference type="EMBL" id="JAKKPZ010000038">
    <property type="protein sequence ID" value="KAI1707901.1"/>
    <property type="molecule type" value="Genomic_DNA"/>
</dbReference>
<dbReference type="InterPro" id="IPR036249">
    <property type="entry name" value="Thioredoxin-like_sf"/>
</dbReference>
<dbReference type="Pfam" id="PF10262">
    <property type="entry name" value="Rdx"/>
    <property type="match status" value="1"/>
</dbReference>
<feature type="signal peptide" evidence="4">
    <location>
        <begin position="1"/>
        <end position="17"/>
    </location>
</feature>
<reference evidence="5" key="1">
    <citation type="submission" date="2022-01" db="EMBL/GenBank/DDBJ databases">
        <title>Genome Sequence Resource for Two Populations of Ditylenchus destructor, the Migratory Endoparasitic Phytonematode.</title>
        <authorList>
            <person name="Zhang H."/>
            <person name="Lin R."/>
            <person name="Xie B."/>
        </authorList>
    </citation>
    <scope>NUCLEOTIDE SEQUENCE</scope>
    <source>
        <strain evidence="5">BazhouSP</strain>
    </source>
</reference>
<dbReference type="PANTHER" id="PTHR13544:SF0">
    <property type="entry name" value="THIOREDOXIN REDUCTASE-LIKE SELENOPROTEIN T"/>
    <property type="match status" value="1"/>
</dbReference>
<evidence type="ECO:0000313" key="6">
    <source>
        <dbReference type="Proteomes" id="UP001201812"/>
    </source>
</evidence>
<dbReference type="InterPro" id="IPR019389">
    <property type="entry name" value="Selenoprotein_T"/>
</dbReference>
<dbReference type="SUPFAM" id="SSF52833">
    <property type="entry name" value="Thioredoxin-like"/>
    <property type="match status" value="1"/>
</dbReference>
<dbReference type="NCBIfam" id="TIGR02174">
    <property type="entry name" value="CXXU_selWTH"/>
    <property type="match status" value="1"/>
</dbReference>
<dbReference type="PANTHER" id="PTHR13544">
    <property type="entry name" value="SELENOPROTEIN T"/>
    <property type="match status" value="1"/>
</dbReference>
<proteinExistence type="predicted"/>
<evidence type="ECO:0000256" key="3">
    <source>
        <dbReference type="SAM" id="Phobius"/>
    </source>
</evidence>
<dbReference type="AlphaFoldDB" id="A0AAD4R0L5"/>
<evidence type="ECO:0000256" key="4">
    <source>
        <dbReference type="SAM" id="SignalP"/>
    </source>
</evidence>
<dbReference type="GO" id="GO:0045454">
    <property type="term" value="P:cell redox homeostasis"/>
    <property type="evidence" value="ECO:0007669"/>
    <property type="project" value="TreeGrafter"/>
</dbReference>
<dbReference type="GO" id="GO:0005789">
    <property type="term" value="C:endoplasmic reticulum membrane"/>
    <property type="evidence" value="ECO:0007669"/>
    <property type="project" value="TreeGrafter"/>
</dbReference>
<evidence type="ECO:0000256" key="2">
    <source>
        <dbReference type="ARBA" id="ARBA00023284"/>
    </source>
</evidence>
<accession>A0AAD4R0L5</accession>
<evidence type="ECO:0000313" key="5">
    <source>
        <dbReference type="EMBL" id="KAI1707901.1"/>
    </source>
</evidence>